<sequence length="154" mass="16276">MIALCVVVAASPLTAAELTTASIVGRWQGPSWAGEGEVPLTLDIVACGQGWCGVRVAANDTCGGTALKVNAGIVEENNAQFEGTLELAAGTEPYTVHATVFPQEPDAKLTMQITGDTGGQYRAYRRSFPFEAQLARIKDPVCHAPQTVSSLDRR</sequence>
<evidence type="ECO:0008006" key="4">
    <source>
        <dbReference type="Google" id="ProtNLM"/>
    </source>
</evidence>
<proteinExistence type="predicted"/>
<evidence type="ECO:0000313" key="3">
    <source>
        <dbReference type="Proteomes" id="UP000440694"/>
    </source>
</evidence>
<dbReference type="EMBL" id="WMBQ01000001">
    <property type="protein sequence ID" value="MTD93061.1"/>
    <property type="molecule type" value="Genomic_DNA"/>
</dbReference>
<keyword evidence="3" id="KW-1185">Reference proteome</keyword>
<protein>
    <recommendedName>
        <fullName evidence="4">DUF2147 domain-containing protein</fullName>
    </recommendedName>
</protein>
<feature type="signal peptide" evidence="1">
    <location>
        <begin position="1"/>
        <end position="15"/>
    </location>
</feature>
<organism evidence="2 3">
    <name type="scientific">Hyphomicrobium album</name>
    <dbReference type="NCBI Taxonomy" id="2665159"/>
    <lineage>
        <taxon>Bacteria</taxon>
        <taxon>Pseudomonadati</taxon>
        <taxon>Pseudomonadota</taxon>
        <taxon>Alphaproteobacteria</taxon>
        <taxon>Hyphomicrobiales</taxon>
        <taxon>Hyphomicrobiaceae</taxon>
        <taxon>Hyphomicrobium</taxon>
    </lineage>
</organism>
<dbReference type="AlphaFoldDB" id="A0A6I3KJY8"/>
<gene>
    <name evidence="2" type="ORF">GIW81_01790</name>
</gene>
<dbReference type="RefSeq" id="WP_154737635.1">
    <property type="nucleotide sequence ID" value="NZ_WMBQ01000001.1"/>
</dbReference>
<evidence type="ECO:0000256" key="1">
    <source>
        <dbReference type="SAM" id="SignalP"/>
    </source>
</evidence>
<dbReference type="Proteomes" id="UP000440694">
    <property type="component" value="Unassembled WGS sequence"/>
</dbReference>
<accession>A0A6I3KJY8</accession>
<comment type="caution">
    <text evidence="2">The sequence shown here is derived from an EMBL/GenBank/DDBJ whole genome shotgun (WGS) entry which is preliminary data.</text>
</comment>
<keyword evidence="1" id="KW-0732">Signal</keyword>
<name>A0A6I3KJY8_9HYPH</name>
<feature type="chain" id="PRO_5026279851" description="DUF2147 domain-containing protein" evidence="1">
    <location>
        <begin position="16"/>
        <end position="154"/>
    </location>
</feature>
<reference evidence="2 3" key="1">
    <citation type="submission" date="2019-11" db="EMBL/GenBank/DDBJ databases">
        <title>Identification of a novel strain.</title>
        <authorList>
            <person name="Xu Q."/>
            <person name="Wang G."/>
        </authorList>
    </citation>
    <scope>NUCLEOTIDE SEQUENCE [LARGE SCALE GENOMIC DNA]</scope>
    <source>
        <strain evidence="3">xq</strain>
    </source>
</reference>
<evidence type="ECO:0000313" key="2">
    <source>
        <dbReference type="EMBL" id="MTD93061.1"/>
    </source>
</evidence>